<accession>A0ABU8NMF7</accession>
<dbReference type="PROSITE" id="PS51257">
    <property type="entry name" value="PROKAR_LIPOPROTEIN"/>
    <property type="match status" value="1"/>
</dbReference>
<proteinExistence type="predicted"/>
<protein>
    <submittedName>
        <fullName evidence="2">DUF4397 domain-containing protein</fullName>
    </submittedName>
</protein>
<gene>
    <name evidence="2" type="ORF">WAE58_13400</name>
</gene>
<sequence length="574" mass="62876">MKKLTKYTQQLPLFLGFLMLLGLGSCKKEKQDFEYDNRLITDARKNSSLRIINLGNYGQVIMDGDTLTNNRYVLPTDPISTVIPGTKYFPENGGKLGSTWNIPQSLLKNGKARFFTEIGGYNTPGDKLTIDLQEDAAQAMDYYLLATERIVDGEPKYLKIPRAVSPPSDPAKFKVRLLNLSSNIEISDMENLVGPMSLTWADGTPVSGTTSNILPGQYSDYIELPYTTAQLKVLTSAGIQVPGTTKMPIFPATSTLTSVRGWPPEDTHLTFSAFKSFVPGGIYTIVIAPYNFTIPYLIGNPGEQVSGYQNAIMIMNDISEPLNVTYARVQAVNTLVGIDGVKITMNGNVLGNALAYTEHTDYQNYITGNYTIEAKDAAGNVLASNQLRLDPNTNFTLWIHPDASGKATISAVANDLSRVIPGNTATDDATYVRNKLDYPFSIRFLNLCPDLPYVTFTKDNGQSFLHNYNKNPAAINNLRPGIFPTEAPYIQIDQDNIPYKIMAFRSAPGVIPGSWASDIPVLTGQDLIARPSLYVRGGLPNHEPGIYTIALVGSTGTSVPSGQKARMIILKHTK</sequence>
<evidence type="ECO:0000313" key="3">
    <source>
        <dbReference type="Proteomes" id="UP001378956"/>
    </source>
</evidence>
<evidence type="ECO:0000313" key="2">
    <source>
        <dbReference type="EMBL" id="MEJ2903433.1"/>
    </source>
</evidence>
<dbReference type="InterPro" id="IPR025510">
    <property type="entry name" value="DUF4397"/>
</dbReference>
<dbReference type="EMBL" id="JBBEUB010000004">
    <property type="protein sequence ID" value="MEJ2903433.1"/>
    <property type="molecule type" value="Genomic_DNA"/>
</dbReference>
<organism evidence="2 3">
    <name type="scientific">Pedobacter panaciterrae</name>
    <dbReference type="NCBI Taxonomy" id="363849"/>
    <lineage>
        <taxon>Bacteria</taxon>
        <taxon>Pseudomonadati</taxon>
        <taxon>Bacteroidota</taxon>
        <taxon>Sphingobacteriia</taxon>
        <taxon>Sphingobacteriales</taxon>
        <taxon>Sphingobacteriaceae</taxon>
        <taxon>Pedobacter</taxon>
    </lineage>
</organism>
<reference evidence="2 3" key="1">
    <citation type="submission" date="2024-03" db="EMBL/GenBank/DDBJ databases">
        <title>Sequence of Lycoming College Course Isolates.</title>
        <authorList>
            <person name="Plotts O."/>
            <person name="Newman J."/>
        </authorList>
    </citation>
    <scope>NUCLEOTIDE SEQUENCE [LARGE SCALE GENOMIC DNA]</scope>
    <source>
        <strain evidence="2 3">CJB-3</strain>
    </source>
</reference>
<keyword evidence="3" id="KW-1185">Reference proteome</keyword>
<feature type="domain" description="DUF4397" evidence="1">
    <location>
        <begin position="327"/>
        <end position="424"/>
    </location>
</feature>
<dbReference type="Proteomes" id="UP001378956">
    <property type="component" value="Unassembled WGS sequence"/>
</dbReference>
<dbReference type="RefSeq" id="WP_337716671.1">
    <property type="nucleotide sequence ID" value="NZ_JBBEUB010000004.1"/>
</dbReference>
<name>A0ABU8NMF7_9SPHI</name>
<evidence type="ECO:0000259" key="1">
    <source>
        <dbReference type="Pfam" id="PF14344"/>
    </source>
</evidence>
<comment type="caution">
    <text evidence="2">The sequence shown here is derived from an EMBL/GenBank/DDBJ whole genome shotgun (WGS) entry which is preliminary data.</text>
</comment>
<dbReference type="Pfam" id="PF14344">
    <property type="entry name" value="DUF4397"/>
    <property type="match status" value="1"/>
</dbReference>